<evidence type="ECO:0000313" key="2">
    <source>
        <dbReference type="Proteomes" id="UP001302602"/>
    </source>
</evidence>
<dbReference type="AlphaFoldDB" id="A0AAN6Z776"/>
<dbReference type="RefSeq" id="XP_062650934.1">
    <property type="nucleotide sequence ID" value="XM_062792086.1"/>
</dbReference>
<evidence type="ECO:0000313" key="1">
    <source>
        <dbReference type="EMBL" id="KAK4127163.1"/>
    </source>
</evidence>
<keyword evidence="2" id="KW-1185">Reference proteome</keyword>
<dbReference type="GeneID" id="87828855"/>
<organism evidence="1 2">
    <name type="scientific">Parathielavia appendiculata</name>
    <dbReference type="NCBI Taxonomy" id="2587402"/>
    <lineage>
        <taxon>Eukaryota</taxon>
        <taxon>Fungi</taxon>
        <taxon>Dikarya</taxon>
        <taxon>Ascomycota</taxon>
        <taxon>Pezizomycotina</taxon>
        <taxon>Sordariomycetes</taxon>
        <taxon>Sordariomycetidae</taxon>
        <taxon>Sordariales</taxon>
        <taxon>Chaetomiaceae</taxon>
        <taxon>Parathielavia</taxon>
    </lineage>
</organism>
<reference evidence="1" key="2">
    <citation type="submission" date="2023-05" db="EMBL/GenBank/DDBJ databases">
        <authorList>
            <consortium name="Lawrence Berkeley National Laboratory"/>
            <person name="Steindorff A."/>
            <person name="Hensen N."/>
            <person name="Bonometti L."/>
            <person name="Westerberg I."/>
            <person name="Brannstrom I.O."/>
            <person name="Guillou S."/>
            <person name="Cros-Aarteil S."/>
            <person name="Calhoun S."/>
            <person name="Haridas S."/>
            <person name="Kuo A."/>
            <person name="Mondo S."/>
            <person name="Pangilinan J."/>
            <person name="Riley R."/>
            <person name="Labutti K."/>
            <person name="Andreopoulos B."/>
            <person name="Lipzen A."/>
            <person name="Chen C."/>
            <person name="Yanf M."/>
            <person name="Daum C."/>
            <person name="Ng V."/>
            <person name="Clum A."/>
            <person name="Ohm R."/>
            <person name="Martin F."/>
            <person name="Silar P."/>
            <person name="Natvig D."/>
            <person name="Lalanne C."/>
            <person name="Gautier V."/>
            <person name="Ament-Velasquez S.L."/>
            <person name="Kruys A."/>
            <person name="Hutchinson M.I."/>
            <person name="Powell A.J."/>
            <person name="Barry K."/>
            <person name="Miller A.N."/>
            <person name="Grigoriev I.V."/>
            <person name="Debuchy R."/>
            <person name="Gladieux P."/>
            <person name="Thoren M.H."/>
            <person name="Johannesson H."/>
        </authorList>
    </citation>
    <scope>NUCLEOTIDE SEQUENCE</scope>
    <source>
        <strain evidence="1">CBS 731.68</strain>
    </source>
</reference>
<comment type="caution">
    <text evidence="1">The sequence shown here is derived from an EMBL/GenBank/DDBJ whole genome shotgun (WGS) entry which is preliminary data.</text>
</comment>
<sequence length="252" mass="29014">MYLDEEAILRPPAEGWLEITPGRLQGLGKTDEVIMLLRHIPYLCTDTDNFKSEANAGPSFVRFWSWIEAIRWLDRPGIDFEAEIDISMIMTEPRPGEDIGLAPAHVVGLISTKQDLWLLDTELGVIYWLDCPSWIKQHPTREPILDDAYDYAPDGEADWRNEPAWAIVDFFELLKDQFRRLSSIPLTPTRVLDPEGVKPRPQFEGALLLVQAIYREHGWPDLAHYRKDECLTAVRVRLEERYGEDSQSLLGI</sequence>
<dbReference type="Proteomes" id="UP001302602">
    <property type="component" value="Unassembled WGS sequence"/>
</dbReference>
<name>A0AAN6Z776_9PEZI</name>
<protein>
    <submittedName>
        <fullName evidence="1">Uncharacterized protein</fullName>
    </submittedName>
</protein>
<accession>A0AAN6Z776</accession>
<dbReference type="EMBL" id="MU853224">
    <property type="protein sequence ID" value="KAK4127163.1"/>
    <property type="molecule type" value="Genomic_DNA"/>
</dbReference>
<gene>
    <name evidence="1" type="ORF">N657DRAFT_641108</name>
</gene>
<proteinExistence type="predicted"/>
<reference evidence="1" key="1">
    <citation type="journal article" date="2023" name="Mol. Phylogenet. Evol.">
        <title>Genome-scale phylogeny and comparative genomics of the fungal order Sordariales.</title>
        <authorList>
            <person name="Hensen N."/>
            <person name="Bonometti L."/>
            <person name="Westerberg I."/>
            <person name="Brannstrom I.O."/>
            <person name="Guillou S."/>
            <person name="Cros-Aarteil S."/>
            <person name="Calhoun S."/>
            <person name="Haridas S."/>
            <person name="Kuo A."/>
            <person name="Mondo S."/>
            <person name="Pangilinan J."/>
            <person name="Riley R."/>
            <person name="LaButti K."/>
            <person name="Andreopoulos B."/>
            <person name="Lipzen A."/>
            <person name="Chen C."/>
            <person name="Yan M."/>
            <person name="Daum C."/>
            <person name="Ng V."/>
            <person name="Clum A."/>
            <person name="Steindorff A."/>
            <person name="Ohm R.A."/>
            <person name="Martin F."/>
            <person name="Silar P."/>
            <person name="Natvig D.O."/>
            <person name="Lalanne C."/>
            <person name="Gautier V."/>
            <person name="Ament-Velasquez S.L."/>
            <person name="Kruys A."/>
            <person name="Hutchinson M.I."/>
            <person name="Powell A.J."/>
            <person name="Barry K."/>
            <person name="Miller A.N."/>
            <person name="Grigoriev I.V."/>
            <person name="Debuchy R."/>
            <person name="Gladieux P."/>
            <person name="Hiltunen Thoren M."/>
            <person name="Johannesson H."/>
        </authorList>
    </citation>
    <scope>NUCLEOTIDE SEQUENCE</scope>
    <source>
        <strain evidence="1">CBS 731.68</strain>
    </source>
</reference>